<dbReference type="Proteomes" id="UP000664417">
    <property type="component" value="Unassembled WGS sequence"/>
</dbReference>
<keyword evidence="3" id="KW-0808">Transferase</keyword>
<dbReference type="PROSITE" id="PS50011">
    <property type="entry name" value="PROTEIN_KINASE_DOM"/>
    <property type="match status" value="1"/>
</dbReference>
<evidence type="ECO:0000256" key="3">
    <source>
        <dbReference type="ARBA" id="ARBA00022679"/>
    </source>
</evidence>
<dbReference type="PANTHER" id="PTHR43289:SF6">
    <property type="entry name" value="SERINE_THREONINE-PROTEIN KINASE NEKL-3"/>
    <property type="match status" value="1"/>
</dbReference>
<reference evidence="9" key="1">
    <citation type="submission" date="2021-03" db="EMBL/GenBank/DDBJ databases">
        <authorList>
            <person name="Wang G."/>
        </authorList>
    </citation>
    <scope>NUCLEOTIDE SEQUENCE</scope>
    <source>
        <strain evidence="9">KCTC 12899</strain>
    </source>
</reference>
<evidence type="ECO:0000256" key="6">
    <source>
        <dbReference type="ARBA" id="ARBA00022840"/>
    </source>
</evidence>
<dbReference type="CDD" id="cd14014">
    <property type="entry name" value="STKc_PknB_like"/>
    <property type="match status" value="1"/>
</dbReference>
<dbReference type="GO" id="GO:0004674">
    <property type="term" value="F:protein serine/threonine kinase activity"/>
    <property type="evidence" value="ECO:0007669"/>
    <property type="project" value="UniProtKB-KW"/>
</dbReference>
<name>A0A8J7Q7Y1_9BACT</name>
<evidence type="ECO:0000313" key="10">
    <source>
        <dbReference type="Proteomes" id="UP000664417"/>
    </source>
</evidence>
<gene>
    <name evidence="9" type="ORF">J3U88_11220</name>
</gene>
<dbReference type="Gene3D" id="1.10.510.10">
    <property type="entry name" value="Transferase(Phosphotransferase) domain 1"/>
    <property type="match status" value="1"/>
</dbReference>
<accession>A0A8J7Q7Y1</accession>
<dbReference type="InterPro" id="IPR000719">
    <property type="entry name" value="Prot_kinase_dom"/>
</dbReference>
<evidence type="ECO:0000256" key="4">
    <source>
        <dbReference type="ARBA" id="ARBA00022741"/>
    </source>
</evidence>
<sequence>MILLVVEKKPKFIESFRKHLALPDHEPLYVNRCADAAVLLQQGSVGFLLIDLDPGENLEQAVALLETAAAKRIPCLVLEHPKAADLVYQLRIHRDNGQFLKLPLKIPQVNAKMQQMKRGDDPMIGVKLGPVGQQVEIERRLGEGAMGTVYQGCDEALGRKVAVKFLNHQYLREDPDAARRFANEARAVARLRSNHIVQIFFTGTHEERPYSVMEWLQGPPLDSFLRQRGVLPVKEAVALAQQVLDGLDEAHRNQQIHRDVKPANIMLNTRGEAVLLDFGLVRGNSTQNLTQHGALLGTPRYMAPEQINGESIDGRIDLYAVGIILYEMVLGVAPFRGKDLVSVLMKHLNQPLPKPESLGRRLDPALFAILETFCAKDRDQRYPTALAAKEALTQYLARYQEPQGAETNVAPEFAAAELTPYSTAIFRDQRTQLGTQQTRDGALLDALPRLDALFQFFGEHHPELGAFEQGSLDHPGGSAALLAQSGGTAMVYSEAPKAGESLRHYHPDVLRALLKVGP</sequence>
<keyword evidence="2 9" id="KW-0723">Serine/threonine-protein kinase</keyword>
<evidence type="ECO:0000259" key="8">
    <source>
        <dbReference type="PROSITE" id="PS50011"/>
    </source>
</evidence>
<protein>
    <recommendedName>
        <fullName evidence="1">non-specific serine/threonine protein kinase</fullName>
        <ecNumber evidence="1">2.7.11.1</ecNumber>
    </recommendedName>
</protein>
<evidence type="ECO:0000256" key="7">
    <source>
        <dbReference type="PROSITE-ProRule" id="PRU10141"/>
    </source>
</evidence>
<feature type="domain" description="Protein kinase" evidence="8">
    <location>
        <begin position="135"/>
        <end position="396"/>
    </location>
</feature>
<keyword evidence="4 7" id="KW-0547">Nucleotide-binding</keyword>
<dbReference type="AlphaFoldDB" id="A0A8J7Q7Y1"/>
<dbReference type="SUPFAM" id="SSF56112">
    <property type="entry name" value="Protein kinase-like (PK-like)"/>
    <property type="match status" value="1"/>
</dbReference>
<keyword evidence="10" id="KW-1185">Reference proteome</keyword>
<evidence type="ECO:0000256" key="2">
    <source>
        <dbReference type="ARBA" id="ARBA00022527"/>
    </source>
</evidence>
<dbReference type="GO" id="GO:0005524">
    <property type="term" value="F:ATP binding"/>
    <property type="evidence" value="ECO:0007669"/>
    <property type="project" value="UniProtKB-UniRule"/>
</dbReference>
<dbReference type="SMART" id="SM00220">
    <property type="entry name" value="S_TKc"/>
    <property type="match status" value="1"/>
</dbReference>
<organism evidence="9 10">
    <name type="scientific">Acanthopleuribacter pedis</name>
    <dbReference type="NCBI Taxonomy" id="442870"/>
    <lineage>
        <taxon>Bacteria</taxon>
        <taxon>Pseudomonadati</taxon>
        <taxon>Acidobacteriota</taxon>
        <taxon>Holophagae</taxon>
        <taxon>Acanthopleuribacterales</taxon>
        <taxon>Acanthopleuribacteraceae</taxon>
        <taxon>Acanthopleuribacter</taxon>
    </lineage>
</organism>
<dbReference type="Pfam" id="PF00069">
    <property type="entry name" value="Pkinase"/>
    <property type="match status" value="1"/>
</dbReference>
<evidence type="ECO:0000256" key="5">
    <source>
        <dbReference type="ARBA" id="ARBA00022777"/>
    </source>
</evidence>
<comment type="caution">
    <text evidence="9">The sequence shown here is derived from an EMBL/GenBank/DDBJ whole genome shotgun (WGS) entry which is preliminary data.</text>
</comment>
<dbReference type="EMBL" id="JAFREP010000008">
    <property type="protein sequence ID" value="MBO1319029.1"/>
    <property type="molecule type" value="Genomic_DNA"/>
</dbReference>
<dbReference type="InterPro" id="IPR017441">
    <property type="entry name" value="Protein_kinase_ATP_BS"/>
</dbReference>
<keyword evidence="5 9" id="KW-0418">Kinase</keyword>
<feature type="binding site" evidence="7">
    <location>
        <position position="164"/>
    </location>
    <ligand>
        <name>ATP</name>
        <dbReference type="ChEBI" id="CHEBI:30616"/>
    </ligand>
</feature>
<dbReference type="EC" id="2.7.11.1" evidence="1"/>
<dbReference type="Gene3D" id="3.30.200.20">
    <property type="entry name" value="Phosphorylase Kinase, domain 1"/>
    <property type="match status" value="1"/>
</dbReference>
<dbReference type="RefSeq" id="WP_207858850.1">
    <property type="nucleotide sequence ID" value="NZ_JAFREP010000008.1"/>
</dbReference>
<dbReference type="PROSITE" id="PS00107">
    <property type="entry name" value="PROTEIN_KINASE_ATP"/>
    <property type="match status" value="1"/>
</dbReference>
<evidence type="ECO:0000256" key="1">
    <source>
        <dbReference type="ARBA" id="ARBA00012513"/>
    </source>
</evidence>
<dbReference type="PANTHER" id="PTHR43289">
    <property type="entry name" value="MITOGEN-ACTIVATED PROTEIN KINASE KINASE KINASE 20-RELATED"/>
    <property type="match status" value="1"/>
</dbReference>
<evidence type="ECO:0000313" key="9">
    <source>
        <dbReference type="EMBL" id="MBO1319029.1"/>
    </source>
</evidence>
<proteinExistence type="predicted"/>
<dbReference type="FunFam" id="1.10.510.10:FF:000021">
    <property type="entry name" value="Serine/threonine protein kinase"/>
    <property type="match status" value="1"/>
</dbReference>
<keyword evidence="6 7" id="KW-0067">ATP-binding</keyword>
<dbReference type="InterPro" id="IPR011009">
    <property type="entry name" value="Kinase-like_dom_sf"/>
</dbReference>